<evidence type="ECO:0000256" key="1">
    <source>
        <dbReference type="ARBA" id="ARBA00022603"/>
    </source>
</evidence>
<dbReference type="PANTHER" id="PTHR33603">
    <property type="entry name" value="METHYLTRANSFERASE"/>
    <property type="match status" value="1"/>
</dbReference>
<name>A0A2M8LD60_9BACT</name>
<reference evidence="7" key="1">
    <citation type="submission" date="2017-09" db="EMBL/GenBank/DDBJ databases">
        <title>Depth-based differentiation of microbial function through sediment-hosted aquifers and enrichment of novel symbionts in the deep terrestrial subsurface.</title>
        <authorList>
            <person name="Probst A.J."/>
            <person name="Ladd B."/>
            <person name="Jarett J.K."/>
            <person name="Geller-Mcgrath D.E."/>
            <person name="Sieber C.M.K."/>
            <person name="Emerson J.B."/>
            <person name="Anantharaman K."/>
            <person name="Thomas B.C."/>
            <person name="Malmstrom R."/>
            <person name="Stieglmeier M."/>
            <person name="Klingl A."/>
            <person name="Woyke T."/>
            <person name="Ryan C.M."/>
            <person name="Banfield J.F."/>
        </authorList>
    </citation>
    <scope>NUCLEOTIDE SEQUENCE [LARGE SCALE GENOMIC DNA]</scope>
</reference>
<dbReference type="GO" id="GO:0005737">
    <property type="term" value="C:cytoplasm"/>
    <property type="evidence" value="ECO:0007669"/>
    <property type="project" value="UniProtKB-SubCell"/>
</dbReference>
<dbReference type="Proteomes" id="UP000228700">
    <property type="component" value="Unassembled WGS sequence"/>
</dbReference>
<comment type="caution">
    <text evidence="6">The sequence shown here is derived from an EMBL/GenBank/DDBJ whole genome shotgun (WGS) entry which is preliminary data.</text>
</comment>
<evidence type="ECO:0000256" key="2">
    <source>
        <dbReference type="ARBA" id="ARBA00022679"/>
    </source>
</evidence>
<feature type="binding site" evidence="5">
    <location>
        <position position="69"/>
    </location>
    <ligand>
        <name>S-adenosyl-L-methionine</name>
        <dbReference type="ChEBI" id="CHEBI:59789"/>
    </ligand>
</feature>
<dbReference type="CDD" id="cd18081">
    <property type="entry name" value="RlmH-like"/>
    <property type="match status" value="1"/>
</dbReference>
<sequence>MKIIIISFGKESDANLVDAIDDFTERLSHWTDIEWKVLPASRDEGGKGRQDEAIDLLRFIDDNDTLVALDERGKKMTSQKLSEFFDRSMVSGEKRIIFVIGGSYGLHHDVLSRADMTLSLSDMTLPHQIVRLVLIEQVYRAFSILKGSKYHHA</sequence>
<dbReference type="Gene3D" id="3.40.1280.10">
    <property type="match status" value="1"/>
</dbReference>
<dbReference type="InterPro" id="IPR029026">
    <property type="entry name" value="tRNA_m1G_MTases_N"/>
</dbReference>
<dbReference type="InterPro" id="IPR003742">
    <property type="entry name" value="RlmH-like"/>
</dbReference>
<dbReference type="EC" id="2.1.1.177" evidence="5"/>
<keyword evidence="5" id="KW-0963">Cytoplasm</keyword>
<keyword evidence="5" id="KW-0698">rRNA processing</keyword>
<evidence type="ECO:0000313" key="6">
    <source>
        <dbReference type="EMBL" id="PJE74573.1"/>
    </source>
</evidence>
<dbReference type="SUPFAM" id="SSF75217">
    <property type="entry name" value="alpha/beta knot"/>
    <property type="match status" value="1"/>
</dbReference>
<evidence type="ECO:0000256" key="3">
    <source>
        <dbReference type="ARBA" id="ARBA00022691"/>
    </source>
</evidence>
<keyword evidence="1 5" id="KW-0489">Methyltransferase</keyword>
<feature type="binding site" evidence="5">
    <location>
        <begin position="120"/>
        <end position="125"/>
    </location>
    <ligand>
        <name>S-adenosyl-L-methionine</name>
        <dbReference type="ChEBI" id="CHEBI:59789"/>
    </ligand>
</feature>
<comment type="similarity">
    <text evidence="4 5">Belongs to the RNA methyltransferase RlmH family.</text>
</comment>
<dbReference type="HAMAP" id="MF_00658">
    <property type="entry name" value="23SrRNA_methyltr_H"/>
    <property type="match status" value="1"/>
</dbReference>
<dbReference type="PANTHER" id="PTHR33603:SF1">
    <property type="entry name" value="RIBOSOMAL RNA LARGE SUBUNIT METHYLTRANSFERASE H"/>
    <property type="match status" value="1"/>
</dbReference>
<accession>A0A2M8LD60</accession>
<feature type="binding site" evidence="5">
    <location>
        <position position="101"/>
    </location>
    <ligand>
        <name>S-adenosyl-L-methionine</name>
        <dbReference type="ChEBI" id="CHEBI:59789"/>
    </ligand>
</feature>
<keyword evidence="2 5" id="KW-0808">Transferase</keyword>
<gene>
    <name evidence="5" type="primary">rlmH</name>
    <name evidence="6" type="ORF">COV01_00900</name>
</gene>
<comment type="function">
    <text evidence="5">Specifically methylates the pseudouridine at position 1915 (m3Psi1915) in 23S rRNA.</text>
</comment>
<organism evidence="6 7">
    <name type="scientific">Candidatus Taylorbacteria bacterium CG10_big_fil_rev_8_21_14_0_10_41_48</name>
    <dbReference type="NCBI Taxonomy" id="1975024"/>
    <lineage>
        <taxon>Bacteria</taxon>
        <taxon>Candidatus Tayloriibacteriota</taxon>
    </lineage>
</organism>
<evidence type="ECO:0000256" key="5">
    <source>
        <dbReference type="HAMAP-Rule" id="MF_00658"/>
    </source>
</evidence>
<protein>
    <recommendedName>
        <fullName evidence="5">Ribosomal RNA large subunit methyltransferase H</fullName>
        <ecNumber evidence="5">2.1.1.177</ecNumber>
    </recommendedName>
    <alternativeName>
        <fullName evidence="5">23S rRNA (pseudouridine1915-N3)-methyltransferase</fullName>
    </alternativeName>
    <alternativeName>
        <fullName evidence="5">23S rRNA m3Psi1915 methyltransferase</fullName>
    </alternativeName>
    <alternativeName>
        <fullName evidence="5">rRNA (pseudouridine-N3-)-methyltransferase RlmH</fullName>
    </alternativeName>
</protein>
<evidence type="ECO:0000313" key="7">
    <source>
        <dbReference type="Proteomes" id="UP000228700"/>
    </source>
</evidence>
<keyword evidence="3 5" id="KW-0949">S-adenosyl-L-methionine</keyword>
<dbReference type="PIRSF" id="PIRSF004505">
    <property type="entry name" value="MT_bac"/>
    <property type="match status" value="1"/>
</dbReference>
<proteinExistence type="inferred from homology"/>
<comment type="subcellular location">
    <subcellularLocation>
        <location evidence="5">Cytoplasm</location>
    </subcellularLocation>
</comment>
<evidence type="ECO:0000256" key="4">
    <source>
        <dbReference type="ARBA" id="ARBA00038303"/>
    </source>
</evidence>
<dbReference type="EMBL" id="PFEQ01000001">
    <property type="protein sequence ID" value="PJE74573.1"/>
    <property type="molecule type" value="Genomic_DNA"/>
</dbReference>
<dbReference type="GO" id="GO:0070038">
    <property type="term" value="F:rRNA (pseudouridine-N3-)-methyltransferase activity"/>
    <property type="evidence" value="ECO:0007669"/>
    <property type="project" value="UniProtKB-UniRule"/>
</dbReference>
<dbReference type="AlphaFoldDB" id="A0A2M8LD60"/>
<dbReference type="Pfam" id="PF02590">
    <property type="entry name" value="SPOUT_MTase"/>
    <property type="match status" value="1"/>
</dbReference>
<comment type="subunit">
    <text evidence="5">Homodimer.</text>
</comment>
<comment type="catalytic activity">
    <reaction evidence="5">
        <text>pseudouridine(1915) in 23S rRNA + S-adenosyl-L-methionine = N(3)-methylpseudouridine(1915) in 23S rRNA + S-adenosyl-L-homocysteine + H(+)</text>
        <dbReference type="Rhea" id="RHEA:42752"/>
        <dbReference type="Rhea" id="RHEA-COMP:10221"/>
        <dbReference type="Rhea" id="RHEA-COMP:10222"/>
        <dbReference type="ChEBI" id="CHEBI:15378"/>
        <dbReference type="ChEBI" id="CHEBI:57856"/>
        <dbReference type="ChEBI" id="CHEBI:59789"/>
        <dbReference type="ChEBI" id="CHEBI:65314"/>
        <dbReference type="ChEBI" id="CHEBI:74486"/>
        <dbReference type="EC" id="2.1.1.177"/>
    </reaction>
</comment>
<dbReference type="InterPro" id="IPR029028">
    <property type="entry name" value="Alpha/beta_knot_MTases"/>
</dbReference>